<evidence type="ECO:0000313" key="15">
    <source>
        <dbReference type="EMBL" id="KAH3881169.1"/>
    </source>
</evidence>
<dbReference type="InterPro" id="IPR041672">
    <property type="entry name" value="Bap31/Bap29_C"/>
</dbReference>
<dbReference type="PANTHER" id="PTHR12701:SF20">
    <property type="entry name" value="ENDOPLASMIC RETICULUM TRANSMEMBRANE PROTEIN"/>
    <property type="match status" value="1"/>
</dbReference>
<keyword evidence="16" id="KW-1185">Reference proteome</keyword>
<feature type="domain" description="Bap31/Bap29 cytoplasmic coiled-coil" evidence="14">
    <location>
        <begin position="186"/>
        <end position="227"/>
    </location>
</feature>
<comment type="caution">
    <text evidence="15">The sequence shown here is derived from an EMBL/GenBank/DDBJ whole genome shotgun (WGS) entry which is preliminary data.</text>
</comment>
<dbReference type="InterPro" id="IPR008417">
    <property type="entry name" value="BAP29/BAP31"/>
</dbReference>
<dbReference type="EMBL" id="JAIWYP010000001">
    <property type="protein sequence ID" value="KAH3881169.1"/>
    <property type="molecule type" value="Genomic_DNA"/>
</dbReference>
<evidence type="ECO:0000256" key="8">
    <source>
        <dbReference type="ARBA" id="ARBA00022989"/>
    </source>
</evidence>
<dbReference type="InterPro" id="IPR040463">
    <property type="entry name" value="BAP29/BAP31_N"/>
</dbReference>
<protein>
    <recommendedName>
        <fullName evidence="11">Endoplasmic reticulum transmembrane protein</fullName>
    </recommendedName>
</protein>
<keyword evidence="10 11" id="KW-0472">Membrane</keyword>
<feature type="transmembrane region" description="Helical" evidence="11">
    <location>
        <begin position="7"/>
        <end position="27"/>
    </location>
</feature>
<reference evidence="15" key="2">
    <citation type="submission" date="2020-11" db="EMBL/GenBank/DDBJ databases">
        <authorList>
            <person name="McCartney M.A."/>
            <person name="Auch B."/>
            <person name="Kono T."/>
            <person name="Mallez S."/>
            <person name="Becker A."/>
            <person name="Gohl D.M."/>
            <person name="Silverstein K.A.T."/>
            <person name="Koren S."/>
            <person name="Bechman K.B."/>
            <person name="Herman A."/>
            <person name="Abrahante J.E."/>
            <person name="Garbe J."/>
        </authorList>
    </citation>
    <scope>NUCLEOTIDE SEQUENCE</scope>
    <source>
        <strain evidence="15">Duluth1</strain>
        <tissue evidence="15">Whole animal</tissue>
    </source>
</reference>
<dbReference type="Pfam" id="PF05529">
    <property type="entry name" value="Bap31"/>
    <property type="match status" value="1"/>
</dbReference>
<evidence type="ECO:0000256" key="11">
    <source>
        <dbReference type="RuleBase" id="RU367026"/>
    </source>
</evidence>
<dbReference type="GO" id="GO:0006886">
    <property type="term" value="P:intracellular protein transport"/>
    <property type="evidence" value="ECO:0007669"/>
    <property type="project" value="UniProtKB-UniRule"/>
</dbReference>
<evidence type="ECO:0000256" key="3">
    <source>
        <dbReference type="ARBA" id="ARBA00022448"/>
    </source>
</evidence>
<feature type="domain" description="BAP29/BAP31 transmembrane" evidence="13">
    <location>
        <begin position="1"/>
        <end position="135"/>
    </location>
</feature>
<evidence type="ECO:0000256" key="10">
    <source>
        <dbReference type="ARBA" id="ARBA00023136"/>
    </source>
</evidence>
<dbReference type="PANTHER" id="PTHR12701">
    <property type="entry name" value="BCR-ASSOCIATED PROTEIN, BAP"/>
    <property type="match status" value="1"/>
</dbReference>
<dbReference type="Gene3D" id="1.20.5.110">
    <property type="match status" value="1"/>
</dbReference>
<organism evidence="15 16">
    <name type="scientific">Dreissena polymorpha</name>
    <name type="common">Zebra mussel</name>
    <name type="synonym">Mytilus polymorpha</name>
    <dbReference type="NCBI Taxonomy" id="45954"/>
    <lineage>
        <taxon>Eukaryota</taxon>
        <taxon>Metazoa</taxon>
        <taxon>Spiralia</taxon>
        <taxon>Lophotrochozoa</taxon>
        <taxon>Mollusca</taxon>
        <taxon>Bivalvia</taxon>
        <taxon>Autobranchia</taxon>
        <taxon>Heteroconchia</taxon>
        <taxon>Euheterodonta</taxon>
        <taxon>Imparidentia</taxon>
        <taxon>Neoheterodontei</taxon>
        <taxon>Myida</taxon>
        <taxon>Dreissenoidea</taxon>
        <taxon>Dreissenidae</taxon>
        <taxon>Dreissena</taxon>
    </lineage>
</organism>
<evidence type="ECO:0000256" key="7">
    <source>
        <dbReference type="ARBA" id="ARBA00022927"/>
    </source>
</evidence>
<feature type="coiled-coil region" evidence="12">
    <location>
        <begin position="133"/>
        <end position="222"/>
    </location>
</feature>
<evidence type="ECO:0000256" key="2">
    <source>
        <dbReference type="ARBA" id="ARBA00007956"/>
    </source>
</evidence>
<evidence type="ECO:0000256" key="6">
    <source>
        <dbReference type="ARBA" id="ARBA00022892"/>
    </source>
</evidence>
<evidence type="ECO:0000256" key="1">
    <source>
        <dbReference type="ARBA" id="ARBA00004477"/>
    </source>
</evidence>
<evidence type="ECO:0000256" key="5">
    <source>
        <dbReference type="ARBA" id="ARBA00022824"/>
    </source>
</evidence>
<dbReference type="GO" id="GO:0006888">
    <property type="term" value="P:endoplasmic reticulum to Golgi vesicle-mediated transport"/>
    <property type="evidence" value="ECO:0007669"/>
    <property type="project" value="UniProtKB-UniRule"/>
</dbReference>
<name>A0A9D4MSU0_DREPO</name>
<comment type="subcellular location">
    <subcellularLocation>
        <location evidence="1 11">Endoplasmic reticulum membrane</location>
        <topology evidence="1 11">Multi-pass membrane protein</topology>
    </subcellularLocation>
</comment>
<evidence type="ECO:0000256" key="4">
    <source>
        <dbReference type="ARBA" id="ARBA00022692"/>
    </source>
</evidence>
<evidence type="ECO:0000256" key="12">
    <source>
        <dbReference type="SAM" id="Coils"/>
    </source>
</evidence>
<keyword evidence="3 11" id="KW-0813">Transport</keyword>
<accession>A0A9D4MSU0</accession>
<evidence type="ECO:0000259" key="14">
    <source>
        <dbReference type="Pfam" id="PF18035"/>
    </source>
</evidence>
<evidence type="ECO:0000256" key="9">
    <source>
        <dbReference type="ARBA" id="ARBA00023054"/>
    </source>
</evidence>
<keyword evidence="9 12" id="KW-0175">Coiled coil</keyword>
<dbReference type="AlphaFoldDB" id="A0A9D4MSU0"/>
<keyword evidence="5 11" id="KW-0256">Endoplasmic reticulum</keyword>
<feature type="transmembrane region" description="Helical" evidence="11">
    <location>
        <begin position="103"/>
        <end position="120"/>
    </location>
</feature>
<keyword evidence="8 11" id="KW-1133">Transmembrane helix</keyword>
<sequence>MTLQWTFIAYFLYSEIALIVVLLLPFISPARWQTVFRSNLVAKVAKFSNIYFNVFILLLLVLFGDAIREERKYSEPTSVVDLKHNPDTENLAHMKMFRAQRNLYISGFALFLWFVIRRLVTLISTQAQLQAQAEASTKQAKGASDQAKKLMDEIENLKNMAKLEDTDLDAVKREKDLAHDLDDAQQELKKLKKELQSKELDFNTLKKQSEGTNKEYDRLLNELAATQ</sequence>
<reference evidence="15" key="1">
    <citation type="journal article" date="2019" name="bioRxiv">
        <title>The Genome of the Zebra Mussel, Dreissena polymorpha: A Resource for Invasive Species Research.</title>
        <authorList>
            <person name="McCartney M.A."/>
            <person name="Auch B."/>
            <person name="Kono T."/>
            <person name="Mallez S."/>
            <person name="Zhang Y."/>
            <person name="Obille A."/>
            <person name="Becker A."/>
            <person name="Abrahante J.E."/>
            <person name="Garbe J."/>
            <person name="Badalamenti J.P."/>
            <person name="Herman A."/>
            <person name="Mangelson H."/>
            <person name="Liachko I."/>
            <person name="Sullivan S."/>
            <person name="Sone E.D."/>
            <person name="Koren S."/>
            <person name="Silverstein K.A.T."/>
            <person name="Beckman K.B."/>
            <person name="Gohl D.M."/>
        </authorList>
    </citation>
    <scope>NUCLEOTIDE SEQUENCE</scope>
    <source>
        <strain evidence="15">Duluth1</strain>
        <tissue evidence="15">Whole animal</tissue>
    </source>
</reference>
<dbReference type="Pfam" id="PF18035">
    <property type="entry name" value="Bap31_Bap29_C"/>
    <property type="match status" value="1"/>
</dbReference>
<feature type="transmembrane region" description="Helical" evidence="11">
    <location>
        <begin position="47"/>
        <end position="67"/>
    </location>
</feature>
<keyword evidence="6 11" id="KW-0931">ER-Golgi transport</keyword>
<feature type="non-terminal residue" evidence="15">
    <location>
        <position position="1"/>
    </location>
</feature>
<proteinExistence type="inferred from homology"/>
<comment type="similarity">
    <text evidence="2 11">Belongs to the BCAP29/BCAP31 family.</text>
</comment>
<dbReference type="GO" id="GO:0005789">
    <property type="term" value="C:endoplasmic reticulum membrane"/>
    <property type="evidence" value="ECO:0007669"/>
    <property type="project" value="UniProtKB-SubCell"/>
</dbReference>
<evidence type="ECO:0000259" key="13">
    <source>
        <dbReference type="Pfam" id="PF05529"/>
    </source>
</evidence>
<keyword evidence="4 11" id="KW-0812">Transmembrane</keyword>
<comment type="function">
    <text evidence="11">May play a role in anterograde transport of membrane proteins from the endoplasmic reticulum to the Golgi.</text>
</comment>
<evidence type="ECO:0000313" key="16">
    <source>
        <dbReference type="Proteomes" id="UP000828390"/>
    </source>
</evidence>
<gene>
    <name evidence="15" type="ORF">DPMN_005092</name>
</gene>
<keyword evidence="7 11" id="KW-0653">Protein transport</keyword>
<dbReference type="Proteomes" id="UP000828390">
    <property type="component" value="Unassembled WGS sequence"/>
</dbReference>
<dbReference type="GO" id="GO:0070973">
    <property type="term" value="P:protein localization to endoplasmic reticulum exit site"/>
    <property type="evidence" value="ECO:0007669"/>
    <property type="project" value="UniProtKB-UniRule"/>
</dbReference>